<dbReference type="Proteomes" id="UP000249130">
    <property type="component" value="Unassembled WGS sequence"/>
</dbReference>
<dbReference type="AlphaFoldDB" id="A0A327L726"/>
<evidence type="ECO:0000256" key="2">
    <source>
        <dbReference type="SAM" id="MobiDB-lite"/>
    </source>
</evidence>
<dbReference type="InterPro" id="IPR012223">
    <property type="entry name" value="TEII"/>
</dbReference>
<evidence type="ECO:0000259" key="3">
    <source>
        <dbReference type="Pfam" id="PF00975"/>
    </source>
</evidence>
<dbReference type="GO" id="GO:0008610">
    <property type="term" value="P:lipid biosynthetic process"/>
    <property type="evidence" value="ECO:0007669"/>
    <property type="project" value="TreeGrafter"/>
</dbReference>
<feature type="domain" description="Thioesterase" evidence="3">
    <location>
        <begin position="11"/>
        <end position="230"/>
    </location>
</feature>
<proteinExistence type="inferred from homology"/>
<dbReference type="PANTHER" id="PTHR11487:SF0">
    <property type="entry name" value="S-ACYL FATTY ACID SYNTHASE THIOESTERASE, MEDIUM CHAIN"/>
    <property type="match status" value="1"/>
</dbReference>
<dbReference type="EMBL" id="NPEX01000009">
    <property type="protein sequence ID" value="RAI45733.1"/>
    <property type="molecule type" value="Genomic_DNA"/>
</dbReference>
<comment type="caution">
    <text evidence="4">The sequence shown here is derived from an EMBL/GenBank/DDBJ whole genome shotgun (WGS) entry which is preliminary data.</text>
</comment>
<protein>
    <recommendedName>
        <fullName evidence="3">Thioesterase domain-containing protein</fullName>
    </recommendedName>
</protein>
<dbReference type="RefSeq" id="WP_111417481.1">
    <property type="nucleotide sequence ID" value="NZ_NPEX01000009.1"/>
</dbReference>
<dbReference type="InterPro" id="IPR001031">
    <property type="entry name" value="Thioesterase"/>
</dbReference>
<dbReference type="Gene3D" id="3.40.50.1820">
    <property type="entry name" value="alpha/beta hydrolase"/>
    <property type="match status" value="1"/>
</dbReference>
<dbReference type="PANTHER" id="PTHR11487">
    <property type="entry name" value="THIOESTERASE"/>
    <property type="match status" value="1"/>
</dbReference>
<dbReference type="InterPro" id="IPR029058">
    <property type="entry name" value="AB_hydrolase_fold"/>
</dbReference>
<keyword evidence="5" id="KW-1185">Reference proteome</keyword>
<accession>A0A327L726</accession>
<evidence type="ECO:0000313" key="4">
    <source>
        <dbReference type="EMBL" id="RAI45733.1"/>
    </source>
</evidence>
<reference evidence="4 5" key="1">
    <citation type="submission" date="2017-07" db="EMBL/GenBank/DDBJ databases">
        <title>Draft Genome Sequences of Select Purple Nonsulfur Bacteria.</title>
        <authorList>
            <person name="Lasarre B."/>
            <person name="Mckinlay J.B."/>
        </authorList>
    </citation>
    <scope>NUCLEOTIDE SEQUENCE [LARGE SCALE GENOMIC DNA]</scope>
    <source>
        <strain evidence="4 5">DSM 5909</strain>
    </source>
</reference>
<organism evidence="4 5">
    <name type="scientific">Rhodoplanes roseus</name>
    <dbReference type="NCBI Taxonomy" id="29409"/>
    <lineage>
        <taxon>Bacteria</taxon>
        <taxon>Pseudomonadati</taxon>
        <taxon>Pseudomonadota</taxon>
        <taxon>Alphaproteobacteria</taxon>
        <taxon>Hyphomicrobiales</taxon>
        <taxon>Nitrobacteraceae</taxon>
        <taxon>Rhodoplanes</taxon>
    </lineage>
</organism>
<evidence type="ECO:0000313" key="5">
    <source>
        <dbReference type="Proteomes" id="UP000249130"/>
    </source>
</evidence>
<dbReference type="Pfam" id="PF00975">
    <property type="entry name" value="Thioesterase"/>
    <property type="match status" value="1"/>
</dbReference>
<gene>
    <name evidence="4" type="ORF">CH341_02620</name>
</gene>
<sequence>MRRPHGAAHLIVAFPHAGGSVLSGARLARSLPDRVGFATVALRGHDPLMSDEPDRDLNTIARQIAEEIAAIAPACPTKLVLLGNSFGALLAFEVARELELRPVNAHDRPDLHLVVSGFRSPSLPPSDPPLHRLPMTHLRAELNERVGQIFKDLDPVASDRQDAALRADLEMCETYRLSTPTRLHCAVTAIHLLRDVSVSAEELAAWQEVGATPIRIVALDAGHFPWLDAAPALGTLLTRLFDLRDMELRDTDLRDTDPREPDRPETDAPLAFGDTVKPAASASLQRTRGRFGEAPGP</sequence>
<feature type="compositionally biased region" description="Basic and acidic residues" evidence="2">
    <location>
        <begin position="252"/>
        <end position="266"/>
    </location>
</feature>
<dbReference type="SUPFAM" id="SSF53474">
    <property type="entry name" value="alpha/beta-Hydrolases"/>
    <property type="match status" value="1"/>
</dbReference>
<evidence type="ECO:0000256" key="1">
    <source>
        <dbReference type="ARBA" id="ARBA00007169"/>
    </source>
</evidence>
<name>A0A327L726_9BRAD</name>
<feature type="region of interest" description="Disordered" evidence="2">
    <location>
        <begin position="252"/>
        <end position="297"/>
    </location>
</feature>
<comment type="similarity">
    <text evidence="1">Belongs to the thioesterase family.</text>
</comment>